<dbReference type="NCBIfam" id="TIGR00756">
    <property type="entry name" value="PPR"/>
    <property type="match status" value="2"/>
</dbReference>
<reference evidence="4" key="1">
    <citation type="submission" date="2013-01" db="EMBL/GenBank/DDBJ databases">
        <title>Draft Genome Sequence of a Mulberry Tree, Morus notabilis C.K. Schneid.</title>
        <authorList>
            <person name="He N."/>
            <person name="Zhao S."/>
        </authorList>
    </citation>
    <scope>NUCLEOTIDE SEQUENCE</scope>
</reference>
<dbReference type="PANTHER" id="PTHR47926">
    <property type="entry name" value="PENTATRICOPEPTIDE REPEAT-CONTAINING PROTEIN"/>
    <property type="match status" value="1"/>
</dbReference>
<evidence type="ECO:0000313" key="4">
    <source>
        <dbReference type="Proteomes" id="UP000030645"/>
    </source>
</evidence>
<name>W9RLA3_9ROSA</name>
<evidence type="ECO:0000256" key="1">
    <source>
        <dbReference type="ARBA" id="ARBA00022737"/>
    </source>
</evidence>
<dbReference type="Proteomes" id="UP000030645">
    <property type="component" value="Unassembled WGS sequence"/>
</dbReference>
<accession>W9RLA3</accession>
<dbReference type="PANTHER" id="PTHR47926:SF452">
    <property type="entry name" value="PENTATRICOPEPTIDE REPEAT-CONTAINING PROTEIN"/>
    <property type="match status" value="1"/>
</dbReference>
<dbReference type="PROSITE" id="PS51375">
    <property type="entry name" value="PPR"/>
    <property type="match status" value="1"/>
</dbReference>
<dbReference type="Gene3D" id="1.25.40.10">
    <property type="entry name" value="Tetratricopeptide repeat domain"/>
    <property type="match status" value="1"/>
</dbReference>
<dbReference type="EMBL" id="KE344881">
    <property type="protein sequence ID" value="EXB83249.1"/>
    <property type="molecule type" value="Genomic_DNA"/>
</dbReference>
<dbReference type="InterPro" id="IPR002885">
    <property type="entry name" value="PPR_rpt"/>
</dbReference>
<evidence type="ECO:0000313" key="3">
    <source>
        <dbReference type="EMBL" id="EXB83249.1"/>
    </source>
</evidence>
<organism evidence="3 4">
    <name type="scientific">Morus notabilis</name>
    <dbReference type="NCBI Taxonomy" id="981085"/>
    <lineage>
        <taxon>Eukaryota</taxon>
        <taxon>Viridiplantae</taxon>
        <taxon>Streptophyta</taxon>
        <taxon>Embryophyta</taxon>
        <taxon>Tracheophyta</taxon>
        <taxon>Spermatophyta</taxon>
        <taxon>Magnoliopsida</taxon>
        <taxon>eudicotyledons</taxon>
        <taxon>Gunneridae</taxon>
        <taxon>Pentapetalae</taxon>
        <taxon>rosids</taxon>
        <taxon>fabids</taxon>
        <taxon>Rosales</taxon>
        <taxon>Moraceae</taxon>
        <taxon>Moreae</taxon>
        <taxon>Morus</taxon>
    </lineage>
</organism>
<dbReference type="InterPro" id="IPR011990">
    <property type="entry name" value="TPR-like_helical_dom_sf"/>
</dbReference>
<dbReference type="GO" id="GO:0003723">
    <property type="term" value="F:RNA binding"/>
    <property type="evidence" value="ECO:0007669"/>
    <property type="project" value="InterPro"/>
</dbReference>
<protein>
    <recommendedName>
        <fullName evidence="5">Pentatricopeptide repeat-containing protein</fullName>
    </recommendedName>
</protein>
<keyword evidence="4" id="KW-1185">Reference proteome</keyword>
<dbReference type="STRING" id="981085.W9RLA3"/>
<evidence type="ECO:0008006" key="5">
    <source>
        <dbReference type="Google" id="ProtNLM"/>
    </source>
</evidence>
<feature type="repeat" description="PPR" evidence="2">
    <location>
        <begin position="74"/>
        <end position="108"/>
    </location>
</feature>
<dbReference type="GO" id="GO:0009451">
    <property type="term" value="P:RNA modification"/>
    <property type="evidence" value="ECO:0007669"/>
    <property type="project" value="InterPro"/>
</dbReference>
<keyword evidence="1" id="KW-0677">Repeat</keyword>
<gene>
    <name evidence="3" type="ORF">L484_011543</name>
</gene>
<dbReference type="Pfam" id="PF01535">
    <property type="entry name" value="PPR"/>
    <property type="match status" value="2"/>
</dbReference>
<proteinExistence type="predicted"/>
<dbReference type="AlphaFoldDB" id="W9RLA3"/>
<dbReference type="InterPro" id="IPR046960">
    <property type="entry name" value="PPR_At4g14850-like_plant"/>
</dbReference>
<sequence>MHKKSDSFDTFSIIYTLKSCFKLHNVVLNKHLHAHIIKLGFNSNVYVATSLLNAYVGASFGDACKLFDEMPERNTVTWNTMIARYSRLRDVEKANFVFREMPEGDLTSWSTMIAAYVSRHNYKRGLSLFRDMVINKGLNADEVAAGGVLTDC</sequence>
<dbReference type="eggNOG" id="KOG4197">
    <property type="taxonomic scope" value="Eukaryota"/>
</dbReference>
<evidence type="ECO:0000256" key="2">
    <source>
        <dbReference type="PROSITE-ProRule" id="PRU00708"/>
    </source>
</evidence>